<dbReference type="InterPro" id="IPR000313">
    <property type="entry name" value="PWWP_dom"/>
</dbReference>
<dbReference type="PROSITE" id="PS50812">
    <property type="entry name" value="PWWP"/>
    <property type="match status" value="1"/>
</dbReference>
<evidence type="ECO:0000313" key="3">
    <source>
        <dbReference type="EMBL" id="QLG72252.1"/>
    </source>
</evidence>
<dbReference type="KEGG" id="zmk:HG535_0C06070"/>
<accession>A0A7H9B3C2</accession>
<proteinExistence type="predicted"/>
<dbReference type="InterPro" id="IPR035503">
    <property type="entry name" value="IOC4-like_PWWP"/>
</dbReference>
<dbReference type="EMBL" id="CP058606">
    <property type="protein sequence ID" value="QLG72252.1"/>
    <property type="molecule type" value="Genomic_DNA"/>
</dbReference>
<name>A0A7H9B3C2_ZYGMR</name>
<reference evidence="3 4" key="1">
    <citation type="submission" date="2020-07" db="EMBL/GenBank/DDBJ databases">
        <title>The yeast mating-type switching endonuclease HO is a domesticated member of an unorthodox homing genetic element family.</title>
        <authorList>
            <person name="Coughlan A.Y."/>
            <person name="Lombardi L."/>
            <person name="Braun-Galleani S."/>
            <person name="Martos A.R."/>
            <person name="Galeote V."/>
            <person name="Bigey F."/>
            <person name="Dequin S."/>
            <person name="Byrne K.P."/>
            <person name="Wolfe K.H."/>
        </authorList>
    </citation>
    <scope>NUCLEOTIDE SEQUENCE [LARGE SCALE GENOMIC DNA]</scope>
    <source>
        <strain evidence="3 4">NRRL Y-6702</strain>
    </source>
</reference>
<feature type="region of interest" description="Disordered" evidence="1">
    <location>
        <begin position="121"/>
        <end position="220"/>
    </location>
</feature>
<dbReference type="Gene3D" id="2.30.30.140">
    <property type="match status" value="1"/>
</dbReference>
<feature type="compositionally biased region" description="Basic and acidic residues" evidence="1">
    <location>
        <begin position="209"/>
        <end position="220"/>
    </location>
</feature>
<evidence type="ECO:0000256" key="1">
    <source>
        <dbReference type="SAM" id="MobiDB-lite"/>
    </source>
</evidence>
<gene>
    <name evidence="3" type="ORF">HG535_0C06070</name>
</gene>
<dbReference type="Pfam" id="PF00855">
    <property type="entry name" value="PWWP"/>
    <property type="match status" value="1"/>
</dbReference>
<dbReference type="Proteomes" id="UP000509704">
    <property type="component" value="Chromosome 3"/>
</dbReference>
<evidence type="ECO:0000313" key="4">
    <source>
        <dbReference type="Proteomes" id="UP000509704"/>
    </source>
</evidence>
<keyword evidence="4" id="KW-1185">Reference proteome</keyword>
<feature type="compositionally biased region" description="Basic residues" evidence="1">
    <location>
        <begin position="195"/>
        <end position="205"/>
    </location>
</feature>
<dbReference type="AlphaFoldDB" id="A0A7H9B3C2"/>
<dbReference type="CDD" id="cd05840">
    <property type="entry name" value="PWWP_ScIOC4-like"/>
    <property type="match status" value="1"/>
</dbReference>
<dbReference type="GeneID" id="59235950"/>
<evidence type="ECO:0000259" key="2">
    <source>
        <dbReference type="PROSITE" id="PS50812"/>
    </source>
</evidence>
<sequence>MSRSLKTGDLVLCKVGSFPPWPAVVYPQSLLRSDVYRKKKPNCIAVCFFNDPTYYWEQPNRLSRLDPHTIDEYLTRNNGHSSQSDLNEAYQRASDYTGLQDFIVERFKEEGREEDLEQAIGFAEIKSGEDPTLGKSKKDPGKRKVSGARADSESSSMSSSNKNFVSNGSLNSKKINPENLETDLSDDRVKLGKGNSKRTHKRNHASQKSIEKTNEKRTKLDRSRRVEISLLFRRRIQKNLVQRDEPPVDAEIEESHNMLNKIKQNLGNEPPFFDSEALRESKLHKLFKVIVNDSNLEQFHPVCKSALIQWKDIITELKSERLKDEQQDA</sequence>
<dbReference type="SMART" id="SM00293">
    <property type="entry name" value="PWWP"/>
    <property type="match status" value="1"/>
</dbReference>
<organism evidence="3 4">
    <name type="scientific">Zygotorulaspora mrakii</name>
    <name type="common">Zygosaccharomyces mrakii</name>
    <dbReference type="NCBI Taxonomy" id="42260"/>
    <lineage>
        <taxon>Eukaryota</taxon>
        <taxon>Fungi</taxon>
        <taxon>Dikarya</taxon>
        <taxon>Ascomycota</taxon>
        <taxon>Saccharomycotina</taxon>
        <taxon>Saccharomycetes</taxon>
        <taxon>Saccharomycetales</taxon>
        <taxon>Saccharomycetaceae</taxon>
        <taxon>Zygotorulaspora</taxon>
    </lineage>
</organism>
<feature type="compositionally biased region" description="Low complexity" evidence="1">
    <location>
        <begin position="153"/>
        <end position="167"/>
    </location>
</feature>
<protein>
    <recommendedName>
        <fullName evidence="2">PWWP domain-containing protein</fullName>
    </recommendedName>
</protein>
<dbReference type="SUPFAM" id="SSF63748">
    <property type="entry name" value="Tudor/PWWP/MBT"/>
    <property type="match status" value="1"/>
</dbReference>
<dbReference type="OrthoDB" id="62853at2759"/>
<feature type="domain" description="PWWP" evidence="2">
    <location>
        <begin position="7"/>
        <end position="56"/>
    </location>
</feature>
<dbReference type="RefSeq" id="XP_037143980.1">
    <property type="nucleotide sequence ID" value="XM_037288085.1"/>
</dbReference>